<dbReference type="AlphaFoldDB" id="A0AAU8AFM2"/>
<dbReference type="EMBL" id="CP123384">
    <property type="protein sequence ID" value="XCC93544.1"/>
    <property type="molecule type" value="Genomic_DNA"/>
</dbReference>
<protein>
    <recommendedName>
        <fullName evidence="2">STAS/SEC14 domain-containing protein</fullName>
    </recommendedName>
</protein>
<evidence type="ECO:0008006" key="2">
    <source>
        <dbReference type="Google" id="ProtNLM"/>
    </source>
</evidence>
<name>A0AAU8AFM2_9RHOB</name>
<reference evidence="1" key="1">
    <citation type="submission" date="2023-02" db="EMBL/GenBank/DDBJ databases">
        <title>Description and genomic characterization of Salipiger bruguierae sp. nov., isolated from the sediment of mangrove plant Bruguiera sexangula.</title>
        <authorList>
            <person name="Long M."/>
        </authorList>
    </citation>
    <scope>NUCLEOTIDE SEQUENCE</scope>
    <source>
        <strain evidence="1">H15</strain>
    </source>
</reference>
<accession>A0AAU8AFM2</accession>
<dbReference type="RefSeq" id="WP_353472369.1">
    <property type="nucleotide sequence ID" value="NZ_CP123384.1"/>
</dbReference>
<evidence type="ECO:0000313" key="1">
    <source>
        <dbReference type="EMBL" id="XCC93544.1"/>
    </source>
</evidence>
<organism evidence="1">
    <name type="scientific">Alloyangia sp. H15</name>
    <dbReference type="NCBI Taxonomy" id="3029062"/>
    <lineage>
        <taxon>Bacteria</taxon>
        <taxon>Pseudomonadati</taxon>
        <taxon>Pseudomonadota</taxon>
        <taxon>Alphaproteobacteria</taxon>
        <taxon>Rhodobacterales</taxon>
        <taxon>Roseobacteraceae</taxon>
        <taxon>Alloyangia</taxon>
    </lineage>
</organism>
<sequence length="127" mass="13944">MVYLKFFGDTCIDECNRTVASLISDPEWRSGLGLLIDNSGITSYRGGFSKLQWLCAQIEESGAFDDCAAPVAYYSPSDLGFGVARMAQQVLSSRLPLEIHVFRDEAQALARLGQRETRLADLFAATA</sequence>
<gene>
    <name evidence="1" type="ORF">PVT71_13830</name>
</gene>
<proteinExistence type="predicted"/>